<dbReference type="Pfam" id="PF00092">
    <property type="entry name" value="VWA"/>
    <property type="match status" value="1"/>
</dbReference>
<proteinExistence type="predicted"/>
<accession>A0A6C0H3K4</accession>
<dbReference type="InterPro" id="IPR036465">
    <property type="entry name" value="vWFA_dom_sf"/>
</dbReference>
<dbReference type="Gene3D" id="3.40.50.410">
    <property type="entry name" value="von Willebrand factor, type A domain"/>
    <property type="match status" value="1"/>
</dbReference>
<dbReference type="SUPFAM" id="SSF53300">
    <property type="entry name" value="vWA-like"/>
    <property type="match status" value="1"/>
</dbReference>
<dbReference type="InterPro" id="IPR002035">
    <property type="entry name" value="VWF_A"/>
</dbReference>
<evidence type="ECO:0000313" key="3">
    <source>
        <dbReference type="EMBL" id="QHT74725.1"/>
    </source>
</evidence>
<evidence type="ECO:0000256" key="1">
    <source>
        <dbReference type="SAM" id="MobiDB-lite"/>
    </source>
</evidence>
<feature type="compositionally biased region" description="Polar residues" evidence="1">
    <location>
        <begin position="206"/>
        <end position="226"/>
    </location>
</feature>
<evidence type="ECO:0000259" key="2">
    <source>
        <dbReference type="Pfam" id="PF00092"/>
    </source>
</evidence>
<name>A0A6C0H3K4_9ZZZZ</name>
<dbReference type="EMBL" id="MN739858">
    <property type="protein sequence ID" value="QHT74725.1"/>
    <property type="molecule type" value="Genomic_DNA"/>
</dbReference>
<protein>
    <recommendedName>
        <fullName evidence="2">VWFA domain-containing protein</fullName>
    </recommendedName>
</protein>
<sequence length="226" mass="24880">MTLESPTNEHITQDILFILDESGSMSSMGKEPVDAVNRFIQDQKAAMGDDGAKFSLWKFNSNVVKVIDDIPLKDVGEFSDFVPKDMTALYDAIGHAIDNKKKKTCYDNVICIILTDGLENSSSEFSGQNIRDMIKNMEDNHNWKFVYLGANQDAFLVGGSIGVGRCAQYNCRAGEMIGIARQVSDSVTSYRVNSANIGRKADLSLPEQSQRSSSPKCARQMSSSPN</sequence>
<feature type="domain" description="VWFA" evidence="2">
    <location>
        <begin position="14"/>
        <end position="152"/>
    </location>
</feature>
<reference evidence="3" key="1">
    <citation type="journal article" date="2020" name="Nature">
        <title>Giant virus diversity and host interactions through global metagenomics.</title>
        <authorList>
            <person name="Schulz F."/>
            <person name="Roux S."/>
            <person name="Paez-Espino D."/>
            <person name="Jungbluth S."/>
            <person name="Walsh D.A."/>
            <person name="Denef V.J."/>
            <person name="McMahon K.D."/>
            <person name="Konstantinidis K.T."/>
            <person name="Eloe-Fadrosh E.A."/>
            <person name="Kyrpides N.C."/>
            <person name="Woyke T."/>
        </authorList>
    </citation>
    <scope>NUCLEOTIDE SEQUENCE</scope>
    <source>
        <strain evidence="3">GVMAG-M-3300023179-62</strain>
    </source>
</reference>
<dbReference type="AlphaFoldDB" id="A0A6C0H3K4"/>
<dbReference type="CDD" id="cd00198">
    <property type="entry name" value="vWFA"/>
    <property type="match status" value="1"/>
</dbReference>
<organism evidence="3">
    <name type="scientific">viral metagenome</name>
    <dbReference type="NCBI Taxonomy" id="1070528"/>
    <lineage>
        <taxon>unclassified sequences</taxon>
        <taxon>metagenomes</taxon>
        <taxon>organismal metagenomes</taxon>
    </lineage>
</organism>
<feature type="region of interest" description="Disordered" evidence="1">
    <location>
        <begin position="201"/>
        <end position="226"/>
    </location>
</feature>